<feature type="transmembrane region" description="Helical" evidence="1">
    <location>
        <begin position="6"/>
        <end position="26"/>
    </location>
</feature>
<dbReference type="AlphaFoldDB" id="A0A1H4VIT8"/>
<sequence>MPVWWVLWGIGVVNIAVVFASVVVYGRSRRISRIGKQLLARDEVLDLIRDGLVRSFTRRHGVLEVSLHPRATKHRDLWERRAHPQDYLAFVTAADVLLADGRVIYYADETGQGPSSINYRWITFAEAAALLGADKVSEFVRGADPGDGRTAFHGTPTGIGLADYGWGRRIEVAPAQAAALVPLARAAQATHRRLQFRVDGSWEVTAGG</sequence>
<keyword evidence="1" id="KW-1133">Transmembrane helix</keyword>
<accession>A0A1H4VIT8</accession>
<dbReference type="RefSeq" id="WP_167384734.1">
    <property type="nucleotide sequence ID" value="NZ_FNSO01000004.1"/>
</dbReference>
<reference evidence="3" key="1">
    <citation type="submission" date="2016-10" db="EMBL/GenBank/DDBJ databases">
        <authorList>
            <person name="Varghese N."/>
            <person name="Submissions S."/>
        </authorList>
    </citation>
    <scope>NUCLEOTIDE SEQUENCE [LARGE SCALE GENOMIC DNA]</scope>
    <source>
        <strain evidence="3">DSM 44544</strain>
    </source>
</reference>
<dbReference type="Proteomes" id="UP000199622">
    <property type="component" value="Unassembled WGS sequence"/>
</dbReference>
<organism evidence="2 3">
    <name type="scientific">Amycolatopsis tolypomycina</name>
    <dbReference type="NCBI Taxonomy" id="208445"/>
    <lineage>
        <taxon>Bacteria</taxon>
        <taxon>Bacillati</taxon>
        <taxon>Actinomycetota</taxon>
        <taxon>Actinomycetes</taxon>
        <taxon>Pseudonocardiales</taxon>
        <taxon>Pseudonocardiaceae</taxon>
        <taxon>Amycolatopsis</taxon>
    </lineage>
</organism>
<gene>
    <name evidence="2" type="ORF">SAMN04489727_5170</name>
</gene>
<evidence type="ECO:0000313" key="3">
    <source>
        <dbReference type="Proteomes" id="UP000199622"/>
    </source>
</evidence>
<dbReference type="EMBL" id="FNSO01000004">
    <property type="protein sequence ID" value="SEC80927.1"/>
    <property type="molecule type" value="Genomic_DNA"/>
</dbReference>
<protein>
    <submittedName>
        <fullName evidence="2">Uncharacterized protein</fullName>
    </submittedName>
</protein>
<name>A0A1H4VIT8_9PSEU</name>
<keyword evidence="1" id="KW-0812">Transmembrane</keyword>
<keyword evidence="3" id="KW-1185">Reference proteome</keyword>
<keyword evidence="1" id="KW-0472">Membrane</keyword>
<evidence type="ECO:0000256" key="1">
    <source>
        <dbReference type="SAM" id="Phobius"/>
    </source>
</evidence>
<evidence type="ECO:0000313" key="2">
    <source>
        <dbReference type="EMBL" id="SEC80927.1"/>
    </source>
</evidence>
<proteinExistence type="predicted"/>